<dbReference type="PANTHER" id="PTHR46268">
    <property type="entry name" value="STRESS RESPONSE PROTEIN NHAX"/>
    <property type="match status" value="1"/>
</dbReference>
<dbReference type="Pfam" id="PF00582">
    <property type="entry name" value="Usp"/>
    <property type="match status" value="1"/>
</dbReference>
<evidence type="ECO:0000259" key="2">
    <source>
        <dbReference type="Pfam" id="PF00582"/>
    </source>
</evidence>
<protein>
    <submittedName>
        <fullName evidence="3">Universal stress protein</fullName>
    </submittedName>
</protein>
<dbReference type="OrthoDB" id="4614783at2"/>
<evidence type="ECO:0000313" key="3">
    <source>
        <dbReference type="EMBL" id="ORV55821.1"/>
    </source>
</evidence>
<dbReference type="SUPFAM" id="SSF52402">
    <property type="entry name" value="Adenine nucleotide alpha hydrolases-like"/>
    <property type="match status" value="1"/>
</dbReference>
<organism evidence="3 4">
    <name type="scientific">Mycobacterium florentinum</name>
    <dbReference type="NCBI Taxonomy" id="292462"/>
    <lineage>
        <taxon>Bacteria</taxon>
        <taxon>Bacillati</taxon>
        <taxon>Actinomycetota</taxon>
        <taxon>Actinomycetes</taxon>
        <taxon>Mycobacteriales</taxon>
        <taxon>Mycobacteriaceae</taxon>
        <taxon>Mycobacterium</taxon>
        <taxon>Mycobacterium simiae complex</taxon>
    </lineage>
</organism>
<dbReference type="RefSeq" id="WP_085220293.1">
    <property type="nucleotide sequence ID" value="NZ_AP022576.1"/>
</dbReference>
<evidence type="ECO:0000256" key="1">
    <source>
        <dbReference type="ARBA" id="ARBA00008791"/>
    </source>
</evidence>
<dbReference type="Proteomes" id="UP000193010">
    <property type="component" value="Unassembled WGS sequence"/>
</dbReference>
<dbReference type="PRINTS" id="PR01438">
    <property type="entry name" value="UNVRSLSTRESS"/>
</dbReference>
<sequence>MSQLHCKSVVVGVDGSKAAITAAKWAIDEAISRELPLRFVHVVPREDARATQPSGWEVERGEMALWQADGAVQGVGKPVEIETALLSGDPEEVLIHESQDAALVCLGVGKREWGSDELLGPTAAALATRAHCPVAIIRSDSDEPPAEGGVIAVVVNDEPDNDEVVHHAMEEGRLRKATVRQIDRRLDSWVRRYPDVRVEVVAAGAGVRMTENHSNAIDLAVVGQADADEITKLGALNCHPIPGYPDCSVLLVRH</sequence>
<dbReference type="EMBL" id="LQOV01000006">
    <property type="protein sequence ID" value="ORV55821.1"/>
    <property type="molecule type" value="Genomic_DNA"/>
</dbReference>
<proteinExistence type="inferred from homology"/>
<comment type="caution">
    <text evidence="3">The sequence shown here is derived from an EMBL/GenBank/DDBJ whole genome shotgun (WGS) entry which is preliminary data.</text>
</comment>
<dbReference type="InterPro" id="IPR006016">
    <property type="entry name" value="UspA"/>
</dbReference>
<comment type="similarity">
    <text evidence="1">Belongs to the universal stress protein A family.</text>
</comment>
<dbReference type="PANTHER" id="PTHR46268:SF6">
    <property type="entry name" value="UNIVERSAL STRESS PROTEIN UP12"/>
    <property type="match status" value="1"/>
</dbReference>
<evidence type="ECO:0000313" key="4">
    <source>
        <dbReference type="Proteomes" id="UP000193010"/>
    </source>
</evidence>
<accession>A0A1X1UGA7</accession>
<keyword evidence="4" id="KW-1185">Reference proteome</keyword>
<reference evidence="3 4" key="1">
    <citation type="submission" date="2016-01" db="EMBL/GenBank/DDBJ databases">
        <title>The new phylogeny of the genus Mycobacterium.</title>
        <authorList>
            <person name="Tarcisio F."/>
            <person name="Conor M."/>
            <person name="Antonella G."/>
            <person name="Elisabetta G."/>
            <person name="Giulia F.S."/>
            <person name="Sara T."/>
            <person name="Anna F."/>
            <person name="Clotilde B."/>
            <person name="Roberto B."/>
            <person name="Veronica D.S."/>
            <person name="Fabio R."/>
            <person name="Monica P."/>
            <person name="Olivier J."/>
            <person name="Enrico T."/>
            <person name="Nicola S."/>
        </authorList>
    </citation>
    <scope>NUCLEOTIDE SEQUENCE [LARGE SCALE GENOMIC DNA]</scope>
    <source>
        <strain evidence="3 4">DSM 44852</strain>
    </source>
</reference>
<gene>
    <name evidence="3" type="ORF">AWC05_11575</name>
</gene>
<dbReference type="Gene3D" id="3.40.50.12370">
    <property type="match status" value="1"/>
</dbReference>
<name>A0A1X1UGA7_MYCFL</name>
<dbReference type="AlphaFoldDB" id="A0A1X1UGA7"/>
<dbReference type="STRING" id="292462.AWC05_11575"/>
<dbReference type="InterPro" id="IPR006015">
    <property type="entry name" value="Universal_stress_UspA"/>
</dbReference>
<feature type="domain" description="UspA" evidence="2">
    <location>
        <begin position="7"/>
        <end position="138"/>
    </location>
</feature>